<accession>A0ABX6MY26</accession>
<organism evidence="1 2">
    <name type="scientific">Mesorhizobium japonicum R7A</name>
    <dbReference type="NCBI Taxonomy" id="935547"/>
    <lineage>
        <taxon>Bacteria</taxon>
        <taxon>Pseudomonadati</taxon>
        <taxon>Pseudomonadota</taxon>
        <taxon>Alphaproteobacteria</taxon>
        <taxon>Hyphomicrobiales</taxon>
        <taxon>Phyllobacteriaceae</taxon>
        <taxon>Mesorhizobium</taxon>
    </lineage>
</organism>
<reference evidence="1 2" key="1">
    <citation type="submission" date="2020-04" db="EMBL/GenBank/DDBJ databases">
        <title>Mesorhizobium japonicum R7A epigenetic regulation of quorum sensing and ICE transfer.</title>
        <authorList>
            <person name="Ramsay J.P."/>
            <person name="Colombi E."/>
            <person name="Perry B.J."/>
            <person name="Staltari A."/>
        </authorList>
    </citation>
    <scope>NUCLEOTIDE SEQUENCE [LARGE SCALE GENOMIC DNA]</scope>
    <source>
        <strain evidence="1 2">R7A</strain>
    </source>
</reference>
<proteinExistence type="predicted"/>
<keyword evidence="2" id="KW-1185">Reference proteome</keyword>
<gene>
    <name evidence="1" type="ORF">R7A2020_25210</name>
</gene>
<name>A0ABX6MY26_9HYPH</name>
<evidence type="ECO:0000313" key="2">
    <source>
        <dbReference type="Proteomes" id="UP000500892"/>
    </source>
</evidence>
<dbReference type="RefSeq" id="WP_155766999.1">
    <property type="nucleotide sequence ID" value="NZ_CP033366.1"/>
</dbReference>
<sequence length="46" mass="4960">MTLLGVDAIRAAFTTGVPVVLALAIDRLIRPWRHWHAGHSADSPLG</sequence>
<dbReference type="EMBL" id="CP051772">
    <property type="protein sequence ID" value="QJF03982.1"/>
    <property type="molecule type" value="Genomic_DNA"/>
</dbReference>
<protein>
    <submittedName>
        <fullName evidence="1">Uncharacterized protein</fullName>
    </submittedName>
</protein>
<evidence type="ECO:0000313" key="1">
    <source>
        <dbReference type="EMBL" id="QJF03982.1"/>
    </source>
</evidence>
<dbReference type="Proteomes" id="UP000500892">
    <property type="component" value="Chromosome"/>
</dbReference>
<dbReference type="GeneID" id="66685333"/>